<evidence type="ECO:0000256" key="3">
    <source>
        <dbReference type="PROSITE-ProRule" id="PRU00169"/>
    </source>
</evidence>
<reference evidence="6" key="1">
    <citation type="submission" date="2015-07" db="EMBL/GenBank/DDBJ databases">
        <title>Near-Complete Genome Sequence of the Cellulolytic Bacterium Bacteroides (Pseudobacteroides) cellulosolvens ATCC 35603.</title>
        <authorList>
            <person name="Dassa B."/>
            <person name="Utturkar S.M."/>
            <person name="Klingeman D.M."/>
            <person name="Hurt R.A."/>
            <person name="Keller M."/>
            <person name="Xu J."/>
            <person name="Reddy Y.H.K."/>
            <person name="Borovok I."/>
            <person name="Grinberg I.R."/>
            <person name="Lamed R."/>
            <person name="Zhivin O."/>
            <person name="Bayer E.A."/>
            <person name="Brown S.D."/>
        </authorList>
    </citation>
    <scope>NUCLEOTIDE SEQUENCE [LARGE SCALE GENOMIC DNA]</scope>
    <source>
        <strain evidence="6">DSM 2933</strain>
    </source>
</reference>
<dbReference type="Proteomes" id="UP000036923">
    <property type="component" value="Unassembled WGS sequence"/>
</dbReference>
<comment type="caution">
    <text evidence="3">Lacks conserved residue(s) required for the propagation of feature annotation.</text>
</comment>
<dbReference type="InterPro" id="IPR011006">
    <property type="entry name" value="CheY-like_superfamily"/>
</dbReference>
<dbReference type="STRING" id="398512.Bccel_3667"/>
<organism evidence="5 6">
    <name type="scientific">Pseudobacteroides cellulosolvens ATCC 35603 = DSM 2933</name>
    <dbReference type="NCBI Taxonomy" id="398512"/>
    <lineage>
        <taxon>Bacteria</taxon>
        <taxon>Bacillati</taxon>
        <taxon>Bacillota</taxon>
        <taxon>Clostridia</taxon>
        <taxon>Eubacteriales</taxon>
        <taxon>Oscillospiraceae</taxon>
        <taxon>Pseudobacteroides</taxon>
    </lineage>
</organism>
<evidence type="ECO:0000313" key="5">
    <source>
        <dbReference type="EMBL" id="KNY28393.1"/>
    </source>
</evidence>
<dbReference type="EMBL" id="LGTC01000001">
    <property type="protein sequence ID" value="KNY28393.1"/>
    <property type="molecule type" value="Genomic_DNA"/>
</dbReference>
<dbReference type="SUPFAM" id="SSF52172">
    <property type="entry name" value="CheY-like"/>
    <property type="match status" value="1"/>
</dbReference>
<dbReference type="AlphaFoldDB" id="A0A0L6JRI6"/>
<comment type="function">
    <text evidence="2">May play the central regulatory role in sporulation. It may be an element of the effector pathway responsible for the activation of sporulation genes in response to nutritional stress. Spo0A may act in concert with spo0H (a sigma factor) to control the expression of some genes that are critical to the sporulation process.</text>
</comment>
<dbReference type="RefSeq" id="WP_036938711.1">
    <property type="nucleotide sequence ID" value="NZ_JQKC01000007.1"/>
</dbReference>
<proteinExistence type="predicted"/>
<dbReference type="InterPro" id="IPR001789">
    <property type="entry name" value="Sig_transdc_resp-reg_receiver"/>
</dbReference>
<sequence length="133" mass="15400">MNNSSIIKVLIHSDDRTFSMEHRHKLKAYDMDVHFFNDKLNMLELIRSEEMDILVVNLNNSGHLDLSIVKAIRDVCSEIEIILLADTNDNIPSVDIMIEYNINGFHIKTNSQDNLLHQILSARKICLQKKTRP</sequence>
<dbReference type="Gene3D" id="3.40.50.2300">
    <property type="match status" value="1"/>
</dbReference>
<feature type="domain" description="Response regulatory" evidence="4">
    <location>
        <begin position="8"/>
        <end position="123"/>
    </location>
</feature>
<comment type="caution">
    <text evidence="5">The sequence shown here is derived from an EMBL/GenBank/DDBJ whole genome shotgun (WGS) entry which is preliminary data.</text>
</comment>
<dbReference type="PROSITE" id="PS50110">
    <property type="entry name" value="RESPONSE_REGULATORY"/>
    <property type="match status" value="1"/>
</dbReference>
<keyword evidence="6" id="KW-1185">Reference proteome</keyword>
<accession>A0A0L6JRI6</accession>
<name>A0A0L6JRI6_9FIRM</name>
<dbReference type="GO" id="GO:0000160">
    <property type="term" value="P:phosphorelay signal transduction system"/>
    <property type="evidence" value="ECO:0007669"/>
    <property type="project" value="InterPro"/>
</dbReference>
<gene>
    <name evidence="5" type="ORF">Bccel_3667</name>
</gene>
<evidence type="ECO:0000259" key="4">
    <source>
        <dbReference type="PROSITE" id="PS50110"/>
    </source>
</evidence>
<evidence type="ECO:0000313" key="6">
    <source>
        <dbReference type="Proteomes" id="UP000036923"/>
    </source>
</evidence>
<evidence type="ECO:0000256" key="1">
    <source>
        <dbReference type="ARBA" id="ARBA00018672"/>
    </source>
</evidence>
<evidence type="ECO:0000256" key="2">
    <source>
        <dbReference type="ARBA" id="ARBA00024867"/>
    </source>
</evidence>
<protein>
    <recommendedName>
        <fullName evidence="1">Stage 0 sporulation protein A homolog</fullName>
    </recommendedName>
</protein>